<dbReference type="AlphaFoldDB" id="A0A812DD95"/>
<gene>
    <name evidence="2" type="ORF">SPHA_51214</name>
</gene>
<protein>
    <submittedName>
        <fullName evidence="2">Uncharacterized protein</fullName>
    </submittedName>
</protein>
<organism evidence="2 3">
    <name type="scientific">Acanthosepion pharaonis</name>
    <name type="common">Pharaoh cuttlefish</name>
    <name type="synonym">Sepia pharaonis</name>
    <dbReference type="NCBI Taxonomy" id="158019"/>
    <lineage>
        <taxon>Eukaryota</taxon>
        <taxon>Metazoa</taxon>
        <taxon>Spiralia</taxon>
        <taxon>Lophotrochozoa</taxon>
        <taxon>Mollusca</taxon>
        <taxon>Cephalopoda</taxon>
        <taxon>Coleoidea</taxon>
        <taxon>Decapodiformes</taxon>
        <taxon>Sepiida</taxon>
        <taxon>Sepiina</taxon>
        <taxon>Sepiidae</taxon>
        <taxon>Acanthosepion</taxon>
    </lineage>
</organism>
<reference evidence="2" key="1">
    <citation type="submission" date="2021-01" db="EMBL/GenBank/DDBJ databases">
        <authorList>
            <person name="Li R."/>
            <person name="Bekaert M."/>
        </authorList>
    </citation>
    <scope>NUCLEOTIDE SEQUENCE</scope>
    <source>
        <strain evidence="2">Farmed</strain>
    </source>
</reference>
<accession>A0A812DD95</accession>
<comment type="caution">
    <text evidence="2">The sequence shown here is derived from an EMBL/GenBank/DDBJ whole genome shotgun (WGS) entry which is preliminary data.</text>
</comment>
<feature type="region of interest" description="Disordered" evidence="1">
    <location>
        <begin position="1"/>
        <end position="20"/>
    </location>
</feature>
<dbReference type="Proteomes" id="UP000597762">
    <property type="component" value="Unassembled WGS sequence"/>
</dbReference>
<evidence type="ECO:0000256" key="1">
    <source>
        <dbReference type="SAM" id="MobiDB-lite"/>
    </source>
</evidence>
<sequence>MPGGSVNGRPFRDSPNSYSRCGVPCGHPDRYSTSSVVRVGVTVRPKGRVTLDGPLENIETEGERQLKQLAKRQTETQLNLQEHISRHRSFTEKVVYKPKTAEVKGVKSLQDYNKIRQQDDELEFLRQCGLSESEIHYKRVADVESESECQPIEKRGKYGVNPQVKNEVLQDIQGKIEEKRRQFSNADTFSGAVHISRHEMELENSLNSNRDQHKEIQKGIGLFFTMSQKACRVAASDYVKAKEAERHEVQLIQQV</sequence>
<dbReference type="EMBL" id="CAHIKZ030003087">
    <property type="protein sequence ID" value="CAE1296050.1"/>
    <property type="molecule type" value="Genomic_DNA"/>
</dbReference>
<evidence type="ECO:0000313" key="3">
    <source>
        <dbReference type="Proteomes" id="UP000597762"/>
    </source>
</evidence>
<name>A0A812DD95_ACAPH</name>
<proteinExistence type="predicted"/>
<keyword evidence="3" id="KW-1185">Reference proteome</keyword>
<evidence type="ECO:0000313" key="2">
    <source>
        <dbReference type="EMBL" id="CAE1296050.1"/>
    </source>
</evidence>
<dbReference type="OrthoDB" id="277802at2759"/>